<sequence length="179" mass="20171">MVSNHRRTRTLETPETLQVRYRHFGVRNLRVVGELWIGKIRKGTARLALWLATGCRVTCSGFDSRNTDPRSNSLCDSQIVVLGVGVMCTLNPDAGAGAPVLKDVLKQFFKEHTHGVFTARGGSTAIWKHDGHFYFFDPHGCDENVYMRINMDRKSRRTTVGQKARQTRSPRLVGGSYFS</sequence>
<dbReference type="AlphaFoldDB" id="A0A2H1WAM5"/>
<dbReference type="Gene3D" id="3.90.70.120">
    <property type="match status" value="1"/>
</dbReference>
<reference evidence="1" key="1">
    <citation type="submission" date="2016-07" db="EMBL/GenBank/DDBJ databases">
        <authorList>
            <person name="Bretaudeau A."/>
        </authorList>
    </citation>
    <scope>NUCLEOTIDE SEQUENCE</scope>
    <source>
        <strain evidence="1">Rice</strain>
        <tissue evidence="1">Whole body</tissue>
    </source>
</reference>
<dbReference type="EMBL" id="ODYU01007401">
    <property type="protein sequence ID" value="SOQ50131.1"/>
    <property type="molecule type" value="Genomic_DNA"/>
</dbReference>
<protein>
    <submittedName>
        <fullName evidence="1">SFRICE_019653</fullName>
    </submittedName>
</protein>
<evidence type="ECO:0000313" key="1">
    <source>
        <dbReference type="EMBL" id="SOQ50131.1"/>
    </source>
</evidence>
<name>A0A2H1WAM5_SPOFR</name>
<gene>
    <name evidence="1" type="ORF">SFRICE_019653</name>
</gene>
<accession>A0A2H1WAM5</accession>
<organism evidence="1">
    <name type="scientific">Spodoptera frugiperda</name>
    <name type="common">Fall armyworm</name>
    <dbReference type="NCBI Taxonomy" id="7108"/>
    <lineage>
        <taxon>Eukaryota</taxon>
        <taxon>Metazoa</taxon>
        <taxon>Ecdysozoa</taxon>
        <taxon>Arthropoda</taxon>
        <taxon>Hexapoda</taxon>
        <taxon>Insecta</taxon>
        <taxon>Pterygota</taxon>
        <taxon>Neoptera</taxon>
        <taxon>Endopterygota</taxon>
        <taxon>Lepidoptera</taxon>
        <taxon>Glossata</taxon>
        <taxon>Ditrysia</taxon>
        <taxon>Noctuoidea</taxon>
        <taxon>Noctuidae</taxon>
        <taxon>Amphipyrinae</taxon>
        <taxon>Spodoptera</taxon>
    </lineage>
</organism>
<proteinExistence type="predicted"/>